<feature type="transmembrane region" description="Helical" evidence="1">
    <location>
        <begin position="160"/>
        <end position="181"/>
    </location>
</feature>
<evidence type="ECO:0000256" key="1">
    <source>
        <dbReference type="SAM" id="Phobius"/>
    </source>
</evidence>
<evidence type="ECO:0000313" key="2">
    <source>
        <dbReference type="EMBL" id="WTQ77228.1"/>
    </source>
</evidence>
<feature type="transmembrane region" description="Helical" evidence="1">
    <location>
        <begin position="73"/>
        <end position="93"/>
    </location>
</feature>
<dbReference type="EMBL" id="CP108169">
    <property type="protein sequence ID" value="WTQ77228.1"/>
    <property type="molecule type" value="Genomic_DNA"/>
</dbReference>
<sequence>MGDAIGQILTPAVGIAISPVPLIAVVLMLATPRGRTNGTAFALAWAAALSVVVTIVLLSTPGDSASAGEGAPATWVLWVKLALGVLFLAMAVIEWRRRPREGAAAEEPGWMKKIDTFTPVKAAALAAALAVANPKNLALAVSSALSIASSGTTTGGRASAAVVMVVISSLCTLVPLGVYFLGGSRSTRVLGGWKTWMSAHSTAIVMAGLAVLGAKYVGDAVSGLTG</sequence>
<gene>
    <name evidence="2" type="ORF">OG222_30670</name>
</gene>
<reference evidence="2" key="1">
    <citation type="submission" date="2022-10" db="EMBL/GenBank/DDBJ databases">
        <title>The complete genomes of actinobacterial strains from the NBC collection.</title>
        <authorList>
            <person name="Joergensen T.S."/>
            <person name="Alvarez Arevalo M."/>
            <person name="Sterndorff E.B."/>
            <person name="Faurdal D."/>
            <person name="Vuksanovic O."/>
            <person name="Mourched A.-S."/>
            <person name="Charusanti P."/>
            <person name="Shaw S."/>
            <person name="Blin K."/>
            <person name="Weber T."/>
        </authorList>
    </citation>
    <scope>NUCLEOTIDE SEQUENCE</scope>
    <source>
        <strain evidence="2">NBC_00148</strain>
    </source>
</reference>
<keyword evidence="1" id="KW-1133">Transmembrane helix</keyword>
<keyword evidence="1" id="KW-0472">Membrane</keyword>
<feature type="transmembrane region" description="Helical" evidence="1">
    <location>
        <begin position="193"/>
        <end position="214"/>
    </location>
</feature>
<feature type="transmembrane region" description="Helical" evidence="1">
    <location>
        <begin position="12"/>
        <end position="30"/>
    </location>
</feature>
<proteinExistence type="predicted"/>
<dbReference type="AlphaFoldDB" id="A0AAU1M0E0"/>
<protein>
    <submittedName>
        <fullName evidence="2">GAP family protein</fullName>
    </submittedName>
</protein>
<keyword evidence="1" id="KW-0812">Transmembrane</keyword>
<dbReference type="Pfam" id="PF11139">
    <property type="entry name" value="SfLAP"/>
    <property type="match status" value="1"/>
</dbReference>
<name>A0AAU1M0E0_9ACTN</name>
<organism evidence="2">
    <name type="scientific">Streptomyces sp. NBC_00148</name>
    <dbReference type="NCBI Taxonomy" id="2903626"/>
    <lineage>
        <taxon>Bacteria</taxon>
        <taxon>Bacillati</taxon>
        <taxon>Actinomycetota</taxon>
        <taxon>Actinomycetes</taxon>
        <taxon>Kitasatosporales</taxon>
        <taxon>Streptomycetaceae</taxon>
        <taxon>Streptomyces</taxon>
    </lineage>
</organism>
<accession>A0AAU1M0E0</accession>
<dbReference type="InterPro" id="IPR021315">
    <property type="entry name" value="Gap/Sap"/>
</dbReference>
<feature type="transmembrane region" description="Helical" evidence="1">
    <location>
        <begin position="42"/>
        <end position="61"/>
    </location>
</feature>